<gene>
    <name evidence="2" type="primary">ureD</name>
    <name evidence="3" type="ORF">SAMN05421642_105321</name>
</gene>
<dbReference type="HAMAP" id="MF_01384">
    <property type="entry name" value="UreD"/>
    <property type="match status" value="1"/>
</dbReference>
<keyword evidence="4" id="KW-1185">Reference proteome</keyword>
<proteinExistence type="inferred from homology"/>
<evidence type="ECO:0000256" key="2">
    <source>
        <dbReference type="HAMAP-Rule" id="MF_01384"/>
    </source>
</evidence>
<dbReference type="AlphaFoldDB" id="A0A239HKC1"/>
<evidence type="ECO:0000313" key="3">
    <source>
        <dbReference type="EMBL" id="SNS81846.1"/>
    </source>
</evidence>
<dbReference type="RefSeq" id="WP_176444245.1">
    <property type="nucleotide sequence ID" value="NZ_FZOW01000005.1"/>
</dbReference>
<evidence type="ECO:0000256" key="1">
    <source>
        <dbReference type="ARBA" id="ARBA00023186"/>
    </source>
</evidence>
<dbReference type="GO" id="GO:0005737">
    <property type="term" value="C:cytoplasm"/>
    <property type="evidence" value="ECO:0007669"/>
    <property type="project" value="UniProtKB-SubCell"/>
</dbReference>
<comment type="similarity">
    <text evidence="2">Belongs to the UreD family.</text>
</comment>
<comment type="function">
    <text evidence="2">Required for maturation of urease via the functional incorporation of the urease nickel metallocenter.</text>
</comment>
<protein>
    <recommendedName>
        <fullName evidence="2">Urease accessory protein UreD</fullName>
    </recommendedName>
</protein>
<accession>A0A239HKC1</accession>
<reference evidence="4" key="1">
    <citation type="submission" date="2017-06" db="EMBL/GenBank/DDBJ databases">
        <authorList>
            <person name="Varghese N."/>
            <person name="Submissions S."/>
        </authorList>
    </citation>
    <scope>NUCLEOTIDE SEQUENCE [LARGE SCALE GENOMIC DNA]</scope>
    <source>
        <strain evidence="4">JCM 23211</strain>
    </source>
</reference>
<dbReference type="Pfam" id="PF01774">
    <property type="entry name" value="UreD"/>
    <property type="match status" value="1"/>
</dbReference>
<dbReference type="InterPro" id="IPR002669">
    <property type="entry name" value="UreD"/>
</dbReference>
<keyword evidence="2" id="KW-0996">Nickel insertion</keyword>
<organism evidence="3 4">
    <name type="scientific">Rhodococcoides kyotonense</name>
    <dbReference type="NCBI Taxonomy" id="398843"/>
    <lineage>
        <taxon>Bacteria</taxon>
        <taxon>Bacillati</taxon>
        <taxon>Actinomycetota</taxon>
        <taxon>Actinomycetes</taxon>
        <taxon>Mycobacteriales</taxon>
        <taxon>Nocardiaceae</taxon>
        <taxon>Rhodococcoides</taxon>
    </lineage>
</organism>
<dbReference type="Proteomes" id="UP000198327">
    <property type="component" value="Unassembled WGS sequence"/>
</dbReference>
<dbReference type="EMBL" id="FZOW01000005">
    <property type="protein sequence ID" value="SNS81846.1"/>
    <property type="molecule type" value="Genomic_DNA"/>
</dbReference>
<comment type="subcellular location">
    <subcellularLocation>
        <location evidence="2">Cytoplasm</location>
    </subcellularLocation>
</comment>
<dbReference type="GO" id="GO:0016151">
    <property type="term" value="F:nickel cation binding"/>
    <property type="evidence" value="ECO:0007669"/>
    <property type="project" value="UniProtKB-UniRule"/>
</dbReference>
<evidence type="ECO:0000313" key="4">
    <source>
        <dbReference type="Proteomes" id="UP000198327"/>
    </source>
</evidence>
<comment type="subunit">
    <text evidence="2">UreD, UreF and UreG form a complex that acts as a GTP-hydrolysis-dependent molecular chaperone, activating the urease apoprotein by helping to assemble the nickel containing metallocenter of UreC. The UreE protein probably delivers the nickel.</text>
</comment>
<keyword evidence="1 2" id="KW-0143">Chaperone</keyword>
<name>A0A239HKC1_9NOCA</name>
<keyword evidence="2" id="KW-0963">Cytoplasm</keyword>
<sequence length="254" mass="26458">MSEALDLSFTTIGTRTVFDRRRYRWPQTVGRVFYTDPGDAGRGRVIVQNSGASLHPGDRVEQRVSASTGARIDVVGQGAMLVTGTPGGRAGVEDTELRVDHQAHLAFRPEPRILTPYAHARQDTRVGLNGTGTVLLTDAVVVHPGVTAETFGSFRSSVTVTTGGRVRAFDAQHASSLPFPKSGLRAFATVYLLGAGAVDVPVGDLPGVYAAATTLPDDVGVAVRLAATDGDTLRAGIEGAVGLLSSVCGGHSLP</sequence>